<evidence type="ECO:0000256" key="1">
    <source>
        <dbReference type="ARBA" id="ARBA00022980"/>
    </source>
</evidence>
<dbReference type="GO" id="GO:0006412">
    <property type="term" value="P:translation"/>
    <property type="evidence" value="ECO:0007669"/>
    <property type="project" value="UniProtKB-UniRule"/>
</dbReference>
<keyword evidence="1 3" id="KW-0689">Ribosomal protein</keyword>
<evidence type="ECO:0000256" key="4">
    <source>
        <dbReference type="SAM" id="MobiDB-lite"/>
    </source>
</evidence>
<evidence type="ECO:0000313" key="5">
    <source>
        <dbReference type="EMBL" id="NYG56397.1"/>
    </source>
</evidence>
<dbReference type="PANTHER" id="PTHR12919">
    <property type="entry name" value="30S RIBOSOMAL PROTEIN S16"/>
    <property type="match status" value="1"/>
</dbReference>
<dbReference type="RefSeq" id="WP_179518658.1">
    <property type="nucleotide sequence ID" value="NZ_JACCAC010000001.1"/>
</dbReference>
<feature type="region of interest" description="Disordered" evidence="4">
    <location>
        <begin position="110"/>
        <end position="181"/>
    </location>
</feature>
<dbReference type="NCBIfam" id="NF011093">
    <property type="entry name" value="PRK14520.1"/>
    <property type="match status" value="1"/>
</dbReference>
<dbReference type="EMBL" id="JACCAC010000001">
    <property type="protein sequence ID" value="NYG56397.1"/>
    <property type="molecule type" value="Genomic_DNA"/>
</dbReference>
<keyword evidence="2 3" id="KW-0687">Ribonucleoprotein</keyword>
<keyword evidence="6" id="KW-1185">Reference proteome</keyword>
<dbReference type="Gene3D" id="3.30.1320.10">
    <property type="match status" value="1"/>
</dbReference>
<reference evidence="5 6" key="1">
    <citation type="submission" date="2020-07" db="EMBL/GenBank/DDBJ databases">
        <title>Sequencing the genomes of 1000 actinobacteria strains.</title>
        <authorList>
            <person name="Klenk H.-P."/>
        </authorList>
    </citation>
    <scope>NUCLEOTIDE SEQUENCE [LARGE SCALE GENOMIC DNA]</scope>
    <source>
        <strain evidence="5 6">DSM 24552</strain>
    </source>
</reference>
<comment type="similarity">
    <text evidence="3">Belongs to the bacterial ribosomal protein bS16 family.</text>
</comment>
<dbReference type="SUPFAM" id="SSF54565">
    <property type="entry name" value="Ribosomal protein S16"/>
    <property type="match status" value="1"/>
</dbReference>
<dbReference type="GO" id="GO:0015935">
    <property type="term" value="C:small ribosomal subunit"/>
    <property type="evidence" value="ECO:0007669"/>
    <property type="project" value="TreeGrafter"/>
</dbReference>
<dbReference type="NCBIfam" id="TIGR00002">
    <property type="entry name" value="S16"/>
    <property type="match status" value="1"/>
</dbReference>
<evidence type="ECO:0000256" key="2">
    <source>
        <dbReference type="ARBA" id="ARBA00023274"/>
    </source>
</evidence>
<evidence type="ECO:0000313" key="6">
    <source>
        <dbReference type="Proteomes" id="UP000544110"/>
    </source>
</evidence>
<dbReference type="InterPro" id="IPR023803">
    <property type="entry name" value="Ribosomal_bS16_dom_sf"/>
</dbReference>
<dbReference type="InterPro" id="IPR020592">
    <property type="entry name" value="Ribosomal_bS16_CS"/>
</dbReference>
<dbReference type="PANTHER" id="PTHR12919:SF20">
    <property type="entry name" value="SMALL RIBOSOMAL SUBUNIT PROTEIN BS16M"/>
    <property type="match status" value="1"/>
</dbReference>
<comment type="caution">
    <text evidence="5">The sequence shown here is derived from an EMBL/GenBank/DDBJ whole genome shotgun (WGS) entry which is preliminary data.</text>
</comment>
<dbReference type="AlphaFoldDB" id="A0A7Y9UMR0"/>
<sequence length="181" mass="19648">MAVKIRLKRLGKVRVPQYRIVVVDSRKKRDGKVIEEIGKYHPKEEPSLIDVTSERAQYWLGVGAQPTEAVEALLKVTGDWQKHKGLPGTEGTLQVKDAKREKIDIFNEALKEAANEPKGGATTTKKKAEKKAETPAEQAAELVPGVETPEGATEEAEVQEAKAVEAEGQAPEGADADKAEA</sequence>
<dbReference type="GO" id="GO:0005737">
    <property type="term" value="C:cytoplasm"/>
    <property type="evidence" value="ECO:0007669"/>
    <property type="project" value="UniProtKB-ARBA"/>
</dbReference>
<proteinExistence type="inferred from homology"/>
<evidence type="ECO:0000256" key="3">
    <source>
        <dbReference type="HAMAP-Rule" id="MF_00385"/>
    </source>
</evidence>
<dbReference type="Pfam" id="PF00886">
    <property type="entry name" value="Ribosomal_S16"/>
    <property type="match status" value="1"/>
</dbReference>
<dbReference type="GO" id="GO:0003735">
    <property type="term" value="F:structural constituent of ribosome"/>
    <property type="evidence" value="ECO:0007669"/>
    <property type="project" value="InterPro"/>
</dbReference>
<dbReference type="Proteomes" id="UP000544110">
    <property type="component" value="Unassembled WGS sequence"/>
</dbReference>
<gene>
    <name evidence="3" type="primary">rpsP</name>
    <name evidence="5" type="ORF">BJ989_002701</name>
</gene>
<dbReference type="InterPro" id="IPR000307">
    <property type="entry name" value="Ribosomal_bS16"/>
</dbReference>
<dbReference type="PROSITE" id="PS00732">
    <property type="entry name" value="RIBOSOMAL_S16"/>
    <property type="match status" value="1"/>
</dbReference>
<protein>
    <recommendedName>
        <fullName evidence="3">Small ribosomal subunit protein bS16</fullName>
    </recommendedName>
</protein>
<organism evidence="5 6">
    <name type="scientific">Nocardioides perillae</name>
    <dbReference type="NCBI Taxonomy" id="1119534"/>
    <lineage>
        <taxon>Bacteria</taxon>
        <taxon>Bacillati</taxon>
        <taxon>Actinomycetota</taxon>
        <taxon>Actinomycetes</taxon>
        <taxon>Propionibacteriales</taxon>
        <taxon>Nocardioidaceae</taxon>
        <taxon>Nocardioides</taxon>
    </lineage>
</organism>
<name>A0A7Y9UMR0_9ACTN</name>
<dbReference type="HAMAP" id="MF_00385">
    <property type="entry name" value="Ribosomal_bS16"/>
    <property type="match status" value="1"/>
</dbReference>
<accession>A0A7Y9UMR0</accession>